<feature type="domain" description="HTH lacI-type" evidence="4">
    <location>
        <begin position="16"/>
        <end position="70"/>
    </location>
</feature>
<protein>
    <submittedName>
        <fullName evidence="5">LacI family DNA-binding transcriptional regulator</fullName>
    </submittedName>
</protein>
<evidence type="ECO:0000259" key="4">
    <source>
        <dbReference type="PROSITE" id="PS50932"/>
    </source>
</evidence>
<dbReference type="RefSeq" id="WP_268146126.1">
    <property type="nucleotide sequence ID" value="NZ_JAPPUW010000001.1"/>
</dbReference>
<sequence length="343" mass="37192">MKKPATPRSPRATGRTTLADVARVAEVSPMTASRALRGERRVDAELVRRVQEAAQKIGYVPDPAARALASRRSSHVAVLIPSLTNRLFVELLESAQQALRGAGFQTLIGVTHYDPAEEEQLVREHLLHRPAGLLLCGLAQTAATRRMLAEQDLPCVYMMETTPEPRLCSVGFSQLDAAAAMTRHLLARGHRRIAFAAAQLDPRTLQRLEGWRRVLVEAGCHDERLEWRDPAPSSVALGVRMFEQISALRPAVDAIFFNNDDLAHGALLAAARLGLAVPGGIAIAGFNDLPESAYTAPPLTTVRTPRAEVGLRAAELLLARLRGEAPAAQQLDLGFELVVRASS</sequence>
<dbReference type="InterPro" id="IPR046335">
    <property type="entry name" value="LacI/GalR-like_sensor"/>
</dbReference>
<dbReference type="PANTHER" id="PTHR30146:SF2">
    <property type="entry name" value="HTH-TYPE TRANSCRIPTIONAL REGULATOR GNTR"/>
    <property type="match status" value="1"/>
</dbReference>
<evidence type="ECO:0000313" key="6">
    <source>
        <dbReference type="Proteomes" id="UP001152766"/>
    </source>
</evidence>
<dbReference type="Gene3D" id="1.10.260.40">
    <property type="entry name" value="lambda repressor-like DNA-binding domains"/>
    <property type="match status" value="1"/>
</dbReference>
<keyword evidence="6" id="KW-1185">Reference proteome</keyword>
<dbReference type="SUPFAM" id="SSF53822">
    <property type="entry name" value="Periplasmic binding protein-like I"/>
    <property type="match status" value="1"/>
</dbReference>
<comment type="caution">
    <text evidence="5">The sequence shown here is derived from an EMBL/GenBank/DDBJ whole genome shotgun (WGS) entry which is preliminary data.</text>
</comment>
<evidence type="ECO:0000256" key="2">
    <source>
        <dbReference type="ARBA" id="ARBA00023125"/>
    </source>
</evidence>
<keyword evidence="3" id="KW-0804">Transcription</keyword>
<evidence type="ECO:0000313" key="5">
    <source>
        <dbReference type="EMBL" id="MDG0864501.1"/>
    </source>
</evidence>
<keyword evidence="1" id="KW-0805">Transcription regulation</keyword>
<evidence type="ECO:0000256" key="1">
    <source>
        <dbReference type="ARBA" id="ARBA00023015"/>
    </source>
</evidence>
<dbReference type="GO" id="GO:0003700">
    <property type="term" value="F:DNA-binding transcription factor activity"/>
    <property type="evidence" value="ECO:0007669"/>
    <property type="project" value="TreeGrafter"/>
</dbReference>
<dbReference type="CDD" id="cd01575">
    <property type="entry name" value="PBP1_GntR"/>
    <property type="match status" value="1"/>
</dbReference>
<dbReference type="SUPFAM" id="SSF47413">
    <property type="entry name" value="lambda repressor-like DNA-binding domains"/>
    <property type="match status" value="1"/>
</dbReference>
<dbReference type="InterPro" id="IPR010982">
    <property type="entry name" value="Lambda_DNA-bd_dom_sf"/>
</dbReference>
<proteinExistence type="predicted"/>
<dbReference type="Pfam" id="PF00356">
    <property type="entry name" value="LacI"/>
    <property type="match status" value="1"/>
</dbReference>
<dbReference type="Gene3D" id="3.40.50.2300">
    <property type="match status" value="2"/>
</dbReference>
<reference evidence="5" key="1">
    <citation type="submission" date="2019-02" db="EMBL/GenBank/DDBJ databases">
        <title>Draft genome of the type strain Pelomonas aquatica CCUG 52575T.</title>
        <authorList>
            <person name="Gomila M."/>
            <person name="Lalucat J."/>
        </authorList>
    </citation>
    <scope>NUCLEOTIDE SEQUENCE</scope>
    <source>
        <strain evidence="5">CCUG 52575</strain>
    </source>
</reference>
<dbReference type="EMBL" id="SGUG01000034">
    <property type="protein sequence ID" value="MDG0864501.1"/>
    <property type="molecule type" value="Genomic_DNA"/>
</dbReference>
<dbReference type="SMART" id="SM00354">
    <property type="entry name" value="HTH_LACI"/>
    <property type="match status" value="1"/>
</dbReference>
<dbReference type="CDD" id="cd01392">
    <property type="entry name" value="HTH_LacI"/>
    <property type="match status" value="1"/>
</dbReference>
<dbReference type="Proteomes" id="UP001152766">
    <property type="component" value="Unassembled WGS sequence"/>
</dbReference>
<dbReference type="Pfam" id="PF13377">
    <property type="entry name" value="Peripla_BP_3"/>
    <property type="match status" value="1"/>
</dbReference>
<evidence type="ECO:0000256" key="3">
    <source>
        <dbReference type="ARBA" id="ARBA00023163"/>
    </source>
</evidence>
<accession>A0A9X4LKB4</accession>
<gene>
    <name evidence="5" type="ORF">EXJ73_18725</name>
</gene>
<organism evidence="5 6">
    <name type="scientific">Pelomonas aquatica</name>
    <dbReference type="NCBI Taxonomy" id="431058"/>
    <lineage>
        <taxon>Bacteria</taxon>
        <taxon>Pseudomonadati</taxon>
        <taxon>Pseudomonadota</taxon>
        <taxon>Betaproteobacteria</taxon>
        <taxon>Burkholderiales</taxon>
        <taxon>Sphaerotilaceae</taxon>
        <taxon>Roseateles</taxon>
    </lineage>
</organism>
<dbReference type="GO" id="GO:0000976">
    <property type="term" value="F:transcription cis-regulatory region binding"/>
    <property type="evidence" value="ECO:0007669"/>
    <property type="project" value="TreeGrafter"/>
</dbReference>
<dbReference type="PROSITE" id="PS00356">
    <property type="entry name" value="HTH_LACI_1"/>
    <property type="match status" value="1"/>
</dbReference>
<dbReference type="InterPro" id="IPR028082">
    <property type="entry name" value="Peripla_BP_I"/>
</dbReference>
<dbReference type="AlphaFoldDB" id="A0A9X4LKB4"/>
<dbReference type="InterPro" id="IPR000843">
    <property type="entry name" value="HTH_LacI"/>
</dbReference>
<dbReference type="PANTHER" id="PTHR30146">
    <property type="entry name" value="LACI-RELATED TRANSCRIPTIONAL REPRESSOR"/>
    <property type="match status" value="1"/>
</dbReference>
<keyword evidence="2 5" id="KW-0238">DNA-binding</keyword>
<name>A0A9X4LKB4_9BURK</name>
<dbReference type="PROSITE" id="PS50932">
    <property type="entry name" value="HTH_LACI_2"/>
    <property type="match status" value="1"/>
</dbReference>